<proteinExistence type="predicted"/>
<dbReference type="EMBL" id="PKPP01003469">
    <property type="protein sequence ID" value="PWA69300.1"/>
    <property type="molecule type" value="Genomic_DNA"/>
</dbReference>
<keyword evidence="2" id="KW-0378">Hydrolase</keyword>
<feature type="compositionally biased region" description="Basic and acidic residues" evidence="1">
    <location>
        <begin position="239"/>
        <end position="262"/>
    </location>
</feature>
<comment type="caution">
    <text evidence="2">The sequence shown here is derived from an EMBL/GenBank/DDBJ whole genome shotgun (WGS) entry which is preliminary data.</text>
</comment>
<keyword evidence="2" id="KW-0645">Protease</keyword>
<accession>A0A2U1N718</accession>
<reference evidence="2 3" key="1">
    <citation type="journal article" date="2018" name="Mol. Plant">
        <title>The genome of Artemisia annua provides insight into the evolution of Asteraceae family and artemisinin biosynthesis.</title>
        <authorList>
            <person name="Shen Q."/>
            <person name="Zhang L."/>
            <person name="Liao Z."/>
            <person name="Wang S."/>
            <person name="Yan T."/>
            <person name="Shi P."/>
            <person name="Liu M."/>
            <person name="Fu X."/>
            <person name="Pan Q."/>
            <person name="Wang Y."/>
            <person name="Lv Z."/>
            <person name="Lu X."/>
            <person name="Zhang F."/>
            <person name="Jiang W."/>
            <person name="Ma Y."/>
            <person name="Chen M."/>
            <person name="Hao X."/>
            <person name="Li L."/>
            <person name="Tang Y."/>
            <person name="Lv G."/>
            <person name="Zhou Y."/>
            <person name="Sun X."/>
            <person name="Brodelius P.E."/>
            <person name="Rose J.K.C."/>
            <person name="Tang K."/>
        </authorList>
    </citation>
    <scope>NUCLEOTIDE SEQUENCE [LARGE SCALE GENOMIC DNA]</scope>
    <source>
        <strain evidence="3">cv. Huhao1</strain>
        <tissue evidence="2">Leaf</tissue>
    </source>
</reference>
<organism evidence="2 3">
    <name type="scientific">Artemisia annua</name>
    <name type="common">Sweet wormwood</name>
    <dbReference type="NCBI Taxonomy" id="35608"/>
    <lineage>
        <taxon>Eukaryota</taxon>
        <taxon>Viridiplantae</taxon>
        <taxon>Streptophyta</taxon>
        <taxon>Embryophyta</taxon>
        <taxon>Tracheophyta</taxon>
        <taxon>Spermatophyta</taxon>
        <taxon>Magnoliopsida</taxon>
        <taxon>eudicotyledons</taxon>
        <taxon>Gunneridae</taxon>
        <taxon>Pentapetalae</taxon>
        <taxon>asterids</taxon>
        <taxon>campanulids</taxon>
        <taxon>Asterales</taxon>
        <taxon>Asteraceae</taxon>
        <taxon>Asteroideae</taxon>
        <taxon>Anthemideae</taxon>
        <taxon>Artemisiinae</taxon>
        <taxon>Artemisia</taxon>
    </lineage>
</organism>
<dbReference type="AlphaFoldDB" id="A0A2U1N718"/>
<protein>
    <submittedName>
        <fullName evidence="2">Ulp1 protease family, C-terminal catalytic domain-containing protein</fullName>
    </submittedName>
</protein>
<dbReference type="InterPro" id="IPR038765">
    <property type="entry name" value="Papain-like_cys_pep_sf"/>
</dbReference>
<keyword evidence="3" id="KW-1185">Reference proteome</keyword>
<dbReference type="Proteomes" id="UP000245207">
    <property type="component" value="Unassembled WGS sequence"/>
</dbReference>
<dbReference type="SUPFAM" id="SSF54001">
    <property type="entry name" value="Cysteine proteinases"/>
    <property type="match status" value="1"/>
</dbReference>
<evidence type="ECO:0000256" key="1">
    <source>
        <dbReference type="SAM" id="MobiDB-lite"/>
    </source>
</evidence>
<evidence type="ECO:0000313" key="2">
    <source>
        <dbReference type="EMBL" id="PWA69300.1"/>
    </source>
</evidence>
<feature type="region of interest" description="Disordered" evidence="1">
    <location>
        <begin position="237"/>
        <end position="262"/>
    </location>
</feature>
<dbReference type="GO" id="GO:0006508">
    <property type="term" value="P:proteolysis"/>
    <property type="evidence" value="ECO:0007669"/>
    <property type="project" value="UniProtKB-KW"/>
</dbReference>
<dbReference type="OrthoDB" id="1694156at2759"/>
<name>A0A2U1N718_ARTAN</name>
<gene>
    <name evidence="2" type="ORF">CTI12_AA181670</name>
</gene>
<sequence>MIQNENTYRDGYYDEHNDYSTQEYRDMFEDDDWGNEEPDDCGDEELNDCGDEEPNDCGDEETSLEDIVNEVNRNFSVIANAKALINENICKGLDLFPNNKDLLTLAKQCDVLFGVSSSGNSHDFMFQQDDNANKENLNDSHVEVPGIITQTLTDHVIFDAIFESSIAKASMKEADSKYKGLQPISIHFPEDGDEENNGNVCVHDSDSKTKTGEVTPEMVQDVVRKLDASKFKPFQNSLESHKNVEPEKVDNKGDGQKPGEAMMDKKMSNARKCDLFNTNLKGCLKLYNHEKLNNIELVCFPIVQSGHFYYITFDLTKDEVHVIDNLAICPGYKELPEKLISKFAGYLRKINHHKAVAIGKVKPVRLELSWQTRYNCVDCGVFLMRHMEIYKGLNKMEDGLAPEGVAQQEQLNELRRKYATKILLADINKHKEALTRKVHIFDKLGKEDKNILNQRGLVVGESRVASFG</sequence>
<dbReference type="GO" id="GO:0008233">
    <property type="term" value="F:peptidase activity"/>
    <property type="evidence" value="ECO:0007669"/>
    <property type="project" value="UniProtKB-KW"/>
</dbReference>
<evidence type="ECO:0000313" key="3">
    <source>
        <dbReference type="Proteomes" id="UP000245207"/>
    </source>
</evidence>
<dbReference type="Gene3D" id="3.40.395.10">
    <property type="entry name" value="Adenoviral Proteinase, Chain A"/>
    <property type="match status" value="1"/>
</dbReference>